<dbReference type="GO" id="GO:0005789">
    <property type="term" value="C:endoplasmic reticulum membrane"/>
    <property type="evidence" value="ECO:0007669"/>
    <property type="project" value="TreeGrafter"/>
</dbReference>
<dbReference type="AlphaFoldDB" id="A0A0A8L693"/>
<dbReference type="Proteomes" id="UP000031516">
    <property type="component" value="Unassembled WGS sequence"/>
</dbReference>
<gene>
    <name evidence="3" type="ORF">KLDO_g1943</name>
</gene>
<feature type="transmembrane region" description="Helical" evidence="2">
    <location>
        <begin position="96"/>
        <end position="113"/>
    </location>
</feature>
<dbReference type="GO" id="GO:0051082">
    <property type="term" value="F:unfolded protein binding"/>
    <property type="evidence" value="ECO:0007669"/>
    <property type="project" value="TreeGrafter"/>
</dbReference>
<protein>
    <submittedName>
        <fullName evidence="3">WGS project CCBQ000000000 data, contig 00104</fullName>
    </submittedName>
</protein>
<dbReference type="PIRSF" id="PIRSF029187">
    <property type="entry name" value="Shr3_AAP_chap"/>
    <property type="match status" value="1"/>
</dbReference>
<comment type="caution">
    <text evidence="3">The sequence shown here is derived from an EMBL/GenBank/DDBJ whole genome shotgun (WGS) entry which is preliminary data.</text>
</comment>
<feature type="transmembrane region" description="Helical" evidence="2">
    <location>
        <begin position="133"/>
        <end position="160"/>
    </location>
</feature>
<name>A0A0A8L693_9SACH</name>
<dbReference type="PANTHER" id="PTHR28228:SF1">
    <property type="entry name" value="SECRETORY COMPONENT PROTEIN SHR3"/>
    <property type="match status" value="1"/>
</dbReference>
<keyword evidence="4" id="KW-1185">Reference proteome</keyword>
<evidence type="ECO:0000313" key="3">
    <source>
        <dbReference type="EMBL" id="CDO93651.1"/>
    </source>
</evidence>
<evidence type="ECO:0000256" key="2">
    <source>
        <dbReference type="SAM" id="Phobius"/>
    </source>
</evidence>
<organism evidence="3 4">
    <name type="scientific">Kluyveromyces dobzhanskii CBS 2104</name>
    <dbReference type="NCBI Taxonomy" id="1427455"/>
    <lineage>
        <taxon>Eukaryota</taxon>
        <taxon>Fungi</taxon>
        <taxon>Dikarya</taxon>
        <taxon>Ascomycota</taxon>
        <taxon>Saccharomycotina</taxon>
        <taxon>Saccharomycetes</taxon>
        <taxon>Saccharomycetales</taxon>
        <taxon>Saccharomycetaceae</taxon>
        <taxon>Kluyveromyces</taxon>
    </lineage>
</organism>
<dbReference type="PANTHER" id="PTHR28228">
    <property type="entry name" value="SECRETORY COMPONENT PROTEIN SHR3"/>
    <property type="match status" value="1"/>
</dbReference>
<dbReference type="SMART" id="SM00786">
    <property type="entry name" value="SHR3_chaperone"/>
    <property type="match status" value="1"/>
</dbReference>
<keyword evidence="2" id="KW-0812">Transmembrane</keyword>
<evidence type="ECO:0000313" key="4">
    <source>
        <dbReference type="Proteomes" id="UP000031516"/>
    </source>
</evidence>
<dbReference type="OrthoDB" id="5229808at2759"/>
<feature type="transmembrane region" description="Helical" evidence="2">
    <location>
        <begin position="7"/>
        <end position="28"/>
    </location>
</feature>
<keyword evidence="2" id="KW-0472">Membrane</keyword>
<feature type="compositionally biased region" description="Polar residues" evidence="1">
    <location>
        <begin position="178"/>
        <end position="188"/>
    </location>
</feature>
<feature type="transmembrane region" description="Helical" evidence="2">
    <location>
        <begin position="66"/>
        <end position="84"/>
    </location>
</feature>
<feature type="region of interest" description="Disordered" evidence="1">
    <location>
        <begin position="178"/>
        <end position="201"/>
    </location>
</feature>
<dbReference type="GO" id="GO:0006888">
    <property type="term" value="P:endoplasmic reticulum to Golgi vesicle-mediated transport"/>
    <property type="evidence" value="ECO:0007669"/>
    <property type="project" value="TreeGrafter"/>
</dbReference>
<reference evidence="3 4" key="1">
    <citation type="submission" date="2014-03" db="EMBL/GenBank/DDBJ databases">
        <title>The genome of Kluyveromyces dobzhanskii.</title>
        <authorList>
            <person name="Nystedt B."/>
            <person name="Astrom S."/>
        </authorList>
    </citation>
    <scope>NUCLEOTIDE SEQUENCE [LARGE SCALE GENOMIC DNA]</scope>
    <source>
        <strain evidence="3 4">CBS 2104</strain>
    </source>
</reference>
<evidence type="ECO:0000256" key="1">
    <source>
        <dbReference type="SAM" id="MobiDB-lite"/>
    </source>
</evidence>
<dbReference type="EMBL" id="CCBQ010000026">
    <property type="protein sequence ID" value="CDO93651.1"/>
    <property type="molecule type" value="Genomic_DNA"/>
</dbReference>
<proteinExistence type="predicted"/>
<accession>A0A0A8L693</accession>
<dbReference type="InterPro" id="IPR013248">
    <property type="entry name" value="Psh3/Shr3"/>
</dbReference>
<keyword evidence="2" id="KW-1133">Transmembrane helix</keyword>
<dbReference type="Pfam" id="PF08229">
    <property type="entry name" value="SHR3_chaperone"/>
    <property type="match status" value="1"/>
</dbReference>
<sequence>MGLSYKDLCSVGTALIIGATTFLMGIFFSSQPYDYNILFNSAATQEHFDLAVKHYQNLYFTPKPPIYVLGAVGLVGVAGSMIRIYKPNPDLQLFEYGSLALYVLGICVFLTNIKTGVESAHFQNWGEVTENQGVAVVASSNIIILIIFIGVLVLQAGLWYSTWEYEQRLAQWRKSESASTEAVEQQPETVEPSKKESKKKK</sequence>